<comment type="caution">
    <text evidence="1">The sequence shown here is derived from an EMBL/GenBank/DDBJ whole genome shotgun (WGS) entry which is preliminary data.</text>
</comment>
<organism evidence="1 2">
    <name type="scientific">Streptomyces phyllanthi</name>
    <dbReference type="NCBI Taxonomy" id="1803180"/>
    <lineage>
        <taxon>Bacteria</taxon>
        <taxon>Bacillati</taxon>
        <taxon>Actinomycetota</taxon>
        <taxon>Actinomycetes</taxon>
        <taxon>Kitasatosporales</taxon>
        <taxon>Streptomycetaceae</taxon>
        <taxon>Streptomyces</taxon>
    </lineage>
</organism>
<reference evidence="1 2" key="1">
    <citation type="submission" date="2019-07" db="EMBL/GenBank/DDBJ databases">
        <title>New species of Amycolatopsis and Streptomyces.</title>
        <authorList>
            <person name="Duangmal K."/>
            <person name="Teo W.F.A."/>
            <person name="Lipun K."/>
        </authorList>
    </citation>
    <scope>NUCLEOTIDE SEQUENCE [LARGE SCALE GENOMIC DNA]</scope>
    <source>
        <strain evidence="1 2">TISTR 2346</strain>
    </source>
</reference>
<protein>
    <submittedName>
        <fullName evidence="1">Uncharacterized protein</fullName>
    </submittedName>
</protein>
<accession>A0A5N8WIK0</accession>
<sequence>MPRTSAAAERLVRSVALGPDDWGRGFVAQSPGESTPGTWAVLDGTCRWQRERLPKGVLASLSRYSSLPGGDGKGTVKVTVAVTAHDSVLGADEQLSTTLEEVLRCPEQRLRSDERLTGLMSLGTPFGAREQRYADDSVLETGEYAEEGGGTGSYRWMVARLGTVVVAVAVKGAEGYTQPELNELGTSALVQMLERVQQQVEKK</sequence>
<name>A0A5N8WIK0_9ACTN</name>
<evidence type="ECO:0000313" key="2">
    <source>
        <dbReference type="Proteomes" id="UP000326979"/>
    </source>
</evidence>
<gene>
    <name evidence="1" type="ORF">FNH04_45635</name>
</gene>
<dbReference type="Proteomes" id="UP000326979">
    <property type="component" value="Unassembled WGS sequence"/>
</dbReference>
<dbReference type="AlphaFoldDB" id="A0A5N8WIK0"/>
<proteinExistence type="predicted"/>
<dbReference type="EMBL" id="VJZE01000858">
    <property type="protein sequence ID" value="MPY46922.1"/>
    <property type="molecule type" value="Genomic_DNA"/>
</dbReference>
<keyword evidence="2" id="KW-1185">Reference proteome</keyword>
<evidence type="ECO:0000313" key="1">
    <source>
        <dbReference type="EMBL" id="MPY46922.1"/>
    </source>
</evidence>